<evidence type="ECO:0000256" key="1">
    <source>
        <dbReference type="ARBA" id="ARBA00004127"/>
    </source>
</evidence>
<evidence type="ECO:0000256" key="10">
    <source>
        <dbReference type="RuleBase" id="RU079119"/>
    </source>
</evidence>
<dbReference type="GO" id="GO:0005794">
    <property type="term" value="C:Golgi apparatus"/>
    <property type="evidence" value="ECO:0007669"/>
    <property type="project" value="TreeGrafter"/>
</dbReference>
<dbReference type="Proteomes" id="UP000053766">
    <property type="component" value="Unassembled WGS sequence"/>
</dbReference>
<feature type="compositionally biased region" description="Polar residues" evidence="11">
    <location>
        <begin position="48"/>
        <end position="57"/>
    </location>
</feature>
<feature type="transmembrane region" description="Helical" evidence="10">
    <location>
        <begin position="251"/>
        <end position="275"/>
    </location>
</feature>
<dbReference type="InterPro" id="IPR039859">
    <property type="entry name" value="PFA4/ZDH16/20/ERF2-like"/>
</dbReference>
<gene>
    <name evidence="13" type="ORF">DICVIV_13236</name>
</gene>
<evidence type="ECO:0000256" key="8">
    <source>
        <dbReference type="ARBA" id="ARBA00023315"/>
    </source>
</evidence>
<evidence type="ECO:0000256" key="9">
    <source>
        <dbReference type="ARBA" id="ARBA00048048"/>
    </source>
</evidence>
<organism evidence="13 14">
    <name type="scientific">Dictyocaulus viviparus</name>
    <name type="common">Bovine lungworm</name>
    <dbReference type="NCBI Taxonomy" id="29172"/>
    <lineage>
        <taxon>Eukaryota</taxon>
        <taxon>Metazoa</taxon>
        <taxon>Ecdysozoa</taxon>
        <taxon>Nematoda</taxon>
        <taxon>Chromadorea</taxon>
        <taxon>Rhabditida</taxon>
        <taxon>Rhabditina</taxon>
        <taxon>Rhabditomorpha</taxon>
        <taxon>Strongyloidea</taxon>
        <taxon>Metastrongylidae</taxon>
        <taxon>Dictyocaulus</taxon>
    </lineage>
</organism>
<keyword evidence="3 10" id="KW-0812">Transmembrane</keyword>
<dbReference type="GO" id="GO:0006612">
    <property type="term" value="P:protein targeting to membrane"/>
    <property type="evidence" value="ECO:0007669"/>
    <property type="project" value="TreeGrafter"/>
</dbReference>
<dbReference type="STRING" id="29172.A0A0D8XAY2"/>
<keyword evidence="2 10" id="KW-0808">Transferase</keyword>
<keyword evidence="4 10" id="KW-1133">Transmembrane helix</keyword>
<evidence type="ECO:0000256" key="6">
    <source>
        <dbReference type="ARBA" id="ARBA00023139"/>
    </source>
</evidence>
<protein>
    <recommendedName>
        <fullName evidence="10">Palmitoyltransferase</fullName>
        <ecNumber evidence="10">2.3.1.225</ecNumber>
    </recommendedName>
</protein>
<evidence type="ECO:0000256" key="5">
    <source>
        <dbReference type="ARBA" id="ARBA00023136"/>
    </source>
</evidence>
<name>A0A0D8XAY2_DICVI</name>
<feature type="region of interest" description="Disordered" evidence="11">
    <location>
        <begin position="1"/>
        <end position="65"/>
    </location>
</feature>
<proteinExistence type="inferred from homology"/>
<evidence type="ECO:0000313" key="14">
    <source>
        <dbReference type="Proteomes" id="UP000053766"/>
    </source>
</evidence>
<dbReference type="AlphaFoldDB" id="A0A0D8XAY2"/>
<keyword evidence="8 10" id="KW-0012">Acyltransferase</keyword>
<evidence type="ECO:0000259" key="12">
    <source>
        <dbReference type="Pfam" id="PF01529"/>
    </source>
</evidence>
<comment type="similarity">
    <text evidence="10">Belongs to the DHHC palmitoyltransferase family.</text>
</comment>
<evidence type="ECO:0000256" key="4">
    <source>
        <dbReference type="ARBA" id="ARBA00022989"/>
    </source>
</evidence>
<dbReference type="PANTHER" id="PTHR22883:SF43">
    <property type="entry name" value="PALMITOYLTRANSFERASE APP"/>
    <property type="match status" value="1"/>
</dbReference>
<keyword evidence="5 10" id="KW-0472">Membrane</keyword>
<feature type="domain" description="Palmitoyltransferase DHHC" evidence="12">
    <location>
        <begin position="204"/>
        <end position="328"/>
    </location>
</feature>
<accession>A0A0D8XAY2</accession>
<dbReference type="PROSITE" id="PS50216">
    <property type="entry name" value="DHHC"/>
    <property type="match status" value="1"/>
</dbReference>
<evidence type="ECO:0000313" key="13">
    <source>
        <dbReference type="EMBL" id="KJH40799.1"/>
    </source>
</evidence>
<dbReference type="OrthoDB" id="4096362at2759"/>
<dbReference type="EMBL" id="KN717011">
    <property type="protein sequence ID" value="KJH40799.1"/>
    <property type="molecule type" value="Genomic_DNA"/>
</dbReference>
<reference evidence="14" key="2">
    <citation type="journal article" date="2016" name="Sci. Rep.">
        <title>Dictyocaulus viviparus genome, variome and transcriptome elucidate lungworm biology and support future intervention.</title>
        <authorList>
            <person name="McNulty S.N."/>
            <person name="Strube C."/>
            <person name="Rosa B.A."/>
            <person name="Martin J.C."/>
            <person name="Tyagi R."/>
            <person name="Choi Y.J."/>
            <person name="Wang Q."/>
            <person name="Hallsworth Pepin K."/>
            <person name="Zhang X."/>
            <person name="Ozersky P."/>
            <person name="Wilson R.K."/>
            <person name="Sternberg P.W."/>
            <person name="Gasser R.B."/>
            <person name="Mitreva M."/>
        </authorList>
    </citation>
    <scope>NUCLEOTIDE SEQUENCE [LARGE SCALE GENOMIC DNA]</scope>
    <source>
        <strain evidence="14">HannoverDv2000</strain>
    </source>
</reference>
<evidence type="ECO:0000256" key="7">
    <source>
        <dbReference type="ARBA" id="ARBA00023288"/>
    </source>
</evidence>
<evidence type="ECO:0000256" key="11">
    <source>
        <dbReference type="SAM" id="MobiDB-lite"/>
    </source>
</evidence>
<dbReference type="Pfam" id="PF01529">
    <property type="entry name" value="DHHC"/>
    <property type="match status" value="1"/>
</dbReference>
<feature type="compositionally biased region" description="Low complexity" evidence="11">
    <location>
        <begin position="30"/>
        <end position="46"/>
    </location>
</feature>
<dbReference type="PANTHER" id="PTHR22883">
    <property type="entry name" value="ZINC FINGER DHHC DOMAIN CONTAINING PROTEIN"/>
    <property type="match status" value="1"/>
</dbReference>
<evidence type="ECO:0000256" key="3">
    <source>
        <dbReference type="ARBA" id="ARBA00022692"/>
    </source>
</evidence>
<feature type="transmembrane region" description="Helical" evidence="10">
    <location>
        <begin position="295"/>
        <end position="318"/>
    </location>
</feature>
<sequence length="395" mass="44866">MTEMDMGKMLPSTSTSSTPVSEKRTSKPLSTSSDTSVQVVSGTVVTEPSATEQQPQKKSGRKWRHHPGRNRFFCDGRIIMTRQISVFAFTLFVISTTLTLFFVFDILDEKYLFISFRAPFLYSEVSPLLPGIAAILSFIMMVSLLKTSFSDPGIIPRAPNIEVAERSRQHFEEVVSNPEYNPSTNALPDQPRTKQVTINGQMVRLKYCFTCRFFRPPRSSHCSVCDNCVLNFDHHCPWVGNCIGQRNYRHFYFFIVFLALLIICLLGCSAAHLMILSKTDQFLNAVRKSPVSLVVVLICFFSIWSIVGLAGFHTYLVATNRTTNEDIKGTFSKKRTMQDVINPYTYNSIFKNCCWRLCMPEPPSLIDRRGMINSDPVFRLNLPQSGYVNEVTDET</sequence>
<feature type="transmembrane region" description="Helical" evidence="10">
    <location>
        <begin position="127"/>
        <end position="145"/>
    </location>
</feature>
<keyword evidence="6" id="KW-0564">Palmitate</keyword>
<keyword evidence="7" id="KW-0449">Lipoprotein</keyword>
<evidence type="ECO:0000256" key="2">
    <source>
        <dbReference type="ARBA" id="ARBA00022679"/>
    </source>
</evidence>
<dbReference type="GO" id="GO:0005783">
    <property type="term" value="C:endoplasmic reticulum"/>
    <property type="evidence" value="ECO:0007669"/>
    <property type="project" value="TreeGrafter"/>
</dbReference>
<dbReference type="EC" id="2.3.1.225" evidence="10"/>
<dbReference type="GO" id="GO:0019706">
    <property type="term" value="F:protein-cysteine S-palmitoyltransferase activity"/>
    <property type="evidence" value="ECO:0007669"/>
    <property type="project" value="UniProtKB-EC"/>
</dbReference>
<feature type="transmembrane region" description="Helical" evidence="10">
    <location>
        <begin position="86"/>
        <end position="107"/>
    </location>
</feature>
<comment type="domain">
    <text evidence="10">The DHHC domain is required for palmitoyltransferase activity.</text>
</comment>
<keyword evidence="14" id="KW-1185">Reference proteome</keyword>
<reference evidence="13 14" key="1">
    <citation type="submission" date="2013-11" db="EMBL/GenBank/DDBJ databases">
        <title>Draft genome of the bovine lungworm Dictyocaulus viviparus.</title>
        <authorList>
            <person name="Mitreva M."/>
        </authorList>
    </citation>
    <scope>NUCLEOTIDE SEQUENCE [LARGE SCALE GENOMIC DNA]</scope>
    <source>
        <strain evidence="13 14">HannoverDv2000</strain>
    </source>
</reference>
<dbReference type="InterPro" id="IPR001594">
    <property type="entry name" value="Palmitoyltrfase_DHHC"/>
</dbReference>
<comment type="catalytic activity">
    <reaction evidence="9 10">
        <text>L-cysteinyl-[protein] + hexadecanoyl-CoA = S-hexadecanoyl-L-cysteinyl-[protein] + CoA</text>
        <dbReference type="Rhea" id="RHEA:36683"/>
        <dbReference type="Rhea" id="RHEA-COMP:10131"/>
        <dbReference type="Rhea" id="RHEA-COMP:11032"/>
        <dbReference type="ChEBI" id="CHEBI:29950"/>
        <dbReference type="ChEBI" id="CHEBI:57287"/>
        <dbReference type="ChEBI" id="CHEBI:57379"/>
        <dbReference type="ChEBI" id="CHEBI:74151"/>
        <dbReference type="EC" id="2.3.1.225"/>
    </reaction>
</comment>
<comment type="subcellular location">
    <subcellularLocation>
        <location evidence="1">Endomembrane system</location>
        <topology evidence="1">Multi-pass membrane protein</topology>
    </subcellularLocation>
</comment>